<keyword evidence="6 7" id="KW-0961">Cell wall biogenesis/degradation</keyword>
<evidence type="ECO:0000256" key="3">
    <source>
        <dbReference type="ARBA" id="ARBA00022679"/>
    </source>
</evidence>
<dbReference type="GO" id="GO:0004180">
    <property type="term" value="F:carboxypeptidase activity"/>
    <property type="evidence" value="ECO:0007669"/>
    <property type="project" value="UniProtKB-ARBA"/>
</dbReference>
<evidence type="ECO:0000256" key="4">
    <source>
        <dbReference type="ARBA" id="ARBA00022960"/>
    </source>
</evidence>
<dbReference type="InterPro" id="IPR045380">
    <property type="entry name" value="LD_TPept_scaffold_dom"/>
</dbReference>
<dbReference type="InterPro" id="IPR005490">
    <property type="entry name" value="LD_TPept_cat_dom"/>
</dbReference>
<feature type="active site" description="Proton donor/acceptor" evidence="7">
    <location>
        <position position="373"/>
    </location>
</feature>
<dbReference type="PANTHER" id="PTHR41533">
    <property type="entry name" value="L,D-TRANSPEPTIDASE HI_1667-RELATED"/>
    <property type="match status" value="1"/>
</dbReference>
<dbReference type="Pfam" id="PF20142">
    <property type="entry name" value="Scaffold"/>
    <property type="match status" value="1"/>
</dbReference>
<keyword evidence="3" id="KW-0808">Transferase</keyword>
<evidence type="ECO:0000256" key="1">
    <source>
        <dbReference type="ARBA" id="ARBA00004752"/>
    </source>
</evidence>
<dbReference type="GO" id="GO:0009252">
    <property type="term" value="P:peptidoglycan biosynthetic process"/>
    <property type="evidence" value="ECO:0007669"/>
    <property type="project" value="UniProtKB-UniPathway"/>
</dbReference>
<organism evidence="9 10">
    <name type="scientific">Alterirhizorhabdus solaris</name>
    <dbReference type="NCBI Taxonomy" id="2529389"/>
    <lineage>
        <taxon>Bacteria</taxon>
        <taxon>Pseudomonadati</taxon>
        <taxon>Pseudomonadota</taxon>
        <taxon>Alphaproteobacteria</taxon>
        <taxon>Sphingomonadales</taxon>
        <taxon>Rhizorhabdaceae</taxon>
        <taxon>Alterirhizorhabdus</taxon>
    </lineage>
</organism>
<dbReference type="Pfam" id="PF03734">
    <property type="entry name" value="YkuD"/>
    <property type="match status" value="1"/>
</dbReference>
<keyword evidence="4 7" id="KW-0133">Cell shape</keyword>
<dbReference type="Gene3D" id="2.40.440.10">
    <property type="entry name" value="L,D-transpeptidase catalytic domain-like"/>
    <property type="match status" value="1"/>
</dbReference>
<evidence type="ECO:0000256" key="7">
    <source>
        <dbReference type="PROSITE-ProRule" id="PRU01373"/>
    </source>
</evidence>
<dbReference type="InterPro" id="IPR002477">
    <property type="entry name" value="Peptidoglycan-bd-like"/>
</dbReference>
<comment type="pathway">
    <text evidence="1 7">Cell wall biogenesis; peptidoglycan biosynthesis.</text>
</comment>
<dbReference type="SUPFAM" id="SSF47090">
    <property type="entry name" value="PGBD-like"/>
    <property type="match status" value="1"/>
</dbReference>
<dbReference type="InterPro" id="IPR036365">
    <property type="entry name" value="PGBD-like_sf"/>
</dbReference>
<dbReference type="InterPro" id="IPR038063">
    <property type="entry name" value="Transpep_catalytic_dom"/>
</dbReference>
<dbReference type="GO" id="GO:0071555">
    <property type="term" value="P:cell wall organization"/>
    <property type="evidence" value="ECO:0007669"/>
    <property type="project" value="UniProtKB-UniRule"/>
</dbReference>
<dbReference type="Gene3D" id="1.10.101.10">
    <property type="entry name" value="PGBD-like superfamily/PGBD"/>
    <property type="match status" value="1"/>
</dbReference>
<evidence type="ECO:0000313" key="10">
    <source>
        <dbReference type="Proteomes" id="UP000318681"/>
    </source>
</evidence>
<evidence type="ECO:0000256" key="2">
    <source>
        <dbReference type="ARBA" id="ARBA00005992"/>
    </source>
</evidence>
<dbReference type="Pfam" id="PF01471">
    <property type="entry name" value="PG_binding_1"/>
    <property type="match status" value="1"/>
</dbReference>
<evidence type="ECO:0000313" key="9">
    <source>
        <dbReference type="EMBL" id="TVV77300.1"/>
    </source>
</evidence>
<dbReference type="PROSITE" id="PS52029">
    <property type="entry name" value="LD_TPASE"/>
    <property type="match status" value="1"/>
</dbReference>
<comment type="similarity">
    <text evidence="2">Belongs to the YkuD family.</text>
</comment>
<comment type="caution">
    <text evidence="9">The sequence shown here is derived from an EMBL/GenBank/DDBJ whole genome shotgun (WGS) entry which is preliminary data.</text>
</comment>
<name>A0A558RD91_9SPHN</name>
<evidence type="ECO:0000259" key="8">
    <source>
        <dbReference type="PROSITE" id="PS52029"/>
    </source>
</evidence>
<proteinExistence type="inferred from homology"/>
<dbReference type="InterPro" id="IPR052905">
    <property type="entry name" value="LD-transpeptidase_YkuD-like"/>
</dbReference>
<dbReference type="Proteomes" id="UP000318681">
    <property type="component" value="Unassembled WGS sequence"/>
</dbReference>
<keyword evidence="5 7" id="KW-0573">Peptidoglycan synthesis</keyword>
<dbReference type="GO" id="GO:0016740">
    <property type="term" value="F:transferase activity"/>
    <property type="evidence" value="ECO:0007669"/>
    <property type="project" value="UniProtKB-KW"/>
</dbReference>
<dbReference type="CDD" id="cd16913">
    <property type="entry name" value="YkuD_like"/>
    <property type="match status" value="1"/>
</dbReference>
<dbReference type="OrthoDB" id="9778545at2"/>
<protein>
    <submittedName>
        <fullName evidence="9">L,D-transpeptidase family protein</fullName>
    </submittedName>
</protein>
<dbReference type="EMBL" id="VNIM01000003">
    <property type="protein sequence ID" value="TVV77300.1"/>
    <property type="molecule type" value="Genomic_DNA"/>
</dbReference>
<dbReference type="InterPro" id="IPR036366">
    <property type="entry name" value="PGBDSf"/>
</dbReference>
<feature type="domain" description="L,D-TPase catalytic" evidence="8">
    <location>
        <begin position="261"/>
        <end position="420"/>
    </location>
</feature>
<dbReference type="UniPathway" id="UPA00219"/>
<accession>A0A558RD91</accession>
<gene>
    <name evidence="9" type="ORF">FOY91_01585</name>
</gene>
<sequence>MTGLAVAPVESQVPVPDAPMTVMPLPLDRTVATPPLPAPTLTSAQAKLLRQMLDGASAHGLTADPAKSSVQPVALGPDDPALIGAVMDHARALHAGRLTKADYLPAWGLRPAAYDPWPGFVAAVTQDRLASWIASLPPPYAGYDALRRGLTTYRQIEASGGWPVVPAGPDIGPGSSGPRVVALRKRLAVEDKDADLGTSDKFDTKLAEHVRRAQKRYGLEPTGTAGQQTLAALNVPAAQRVRQIVANMERWRWLPADLPADRIQVNIAAAVLTMFKGDTPVTSMRAVTGRPGDETPMLQSSIHSIVINPPWNVPQSIAKKELMPKGAAYLKRAGFKIIPLDGGGTRLQQKPGEGNSLGRIKFDFDNPYGVYLHDTSSRATFSRYARMVSHGCVRLERPVDLAELALTGDAKWEGDAVQAAIDKGDTVRARLPQPISVYLLYWTAFASANGQVSFRADPYGWDDTLANKVAASARRAPVVTASVSGGA</sequence>
<dbReference type="AlphaFoldDB" id="A0A558RD91"/>
<reference evidence="9 10" key="1">
    <citation type="submission" date="2019-07" db="EMBL/GenBank/DDBJ databases">
        <title>Sphingomonas solaris sp. nov., isolated from a solar panel from Boston, Massachusetts.</title>
        <authorList>
            <person name="Tanner K."/>
            <person name="Pascual J."/>
            <person name="Mancuso C."/>
            <person name="Pereto J."/>
            <person name="Khalil A."/>
            <person name="Vilanova C."/>
        </authorList>
    </citation>
    <scope>NUCLEOTIDE SEQUENCE [LARGE SCALE GENOMIC DNA]</scope>
    <source>
        <strain evidence="9 10">R4DWN</strain>
    </source>
</reference>
<dbReference type="SUPFAM" id="SSF141523">
    <property type="entry name" value="L,D-transpeptidase catalytic domain-like"/>
    <property type="match status" value="1"/>
</dbReference>
<dbReference type="GO" id="GO:0008360">
    <property type="term" value="P:regulation of cell shape"/>
    <property type="evidence" value="ECO:0007669"/>
    <property type="project" value="UniProtKB-UniRule"/>
</dbReference>
<evidence type="ECO:0000256" key="5">
    <source>
        <dbReference type="ARBA" id="ARBA00022984"/>
    </source>
</evidence>
<feature type="active site" description="Nucleophile" evidence="7">
    <location>
        <position position="392"/>
    </location>
</feature>
<dbReference type="PANTHER" id="PTHR41533:SF2">
    <property type="entry name" value="BLR7131 PROTEIN"/>
    <property type="match status" value="1"/>
</dbReference>
<evidence type="ECO:0000256" key="6">
    <source>
        <dbReference type="ARBA" id="ARBA00023316"/>
    </source>
</evidence>
<keyword evidence="10" id="KW-1185">Reference proteome</keyword>